<dbReference type="RefSeq" id="WP_264323821.1">
    <property type="nucleotide sequence ID" value="NZ_JADEXQ010000009.1"/>
</dbReference>
<dbReference type="Proteomes" id="UP000625316">
    <property type="component" value="Unassembled WGS sequence"/>
</dbReference>
<dbReference type="Pfam" id="PF06051">
    <property type="entry name" value="DUF928"/>
    <property type="match status" value="1"/>
</dbReference>
<feature type="non-terminal residue" evidence="1">
    <location>
        <position position="1"/>
    </location>
</feature>
<organism evidence="1 2">
    <name type="scientific">Romeriopsis navalis LEGE 11480</name>
    <dbReference type="NCBI Taxonomy" id="2777977"/>
    <lineage>
        <taxon>Bacteria</taxon>
        <taxon>Bacillati</taxon>
        <taxon>Cyanobacteriota</taxon>
        <taxon>Cyanophyceae</taxon>
        <taxon>Leptolyngbyales</taxon>
        <taxon>Leptolyngbyaceae</taxon>
        <taxon>Romeriopsis</taxon>
        <taxon>Romeriopsis navalis</taxon>
    </lineage>
</organism>
<dbReference type="AlphaFoldDB" id="A0A928VI33"/>
<evidence type="ECO:0000313" key="1">
    <source>
        <dbReference type="EMBL" id="MBE9029001.1"/>
    </source>
</evidence>
<dbReference type="InterPro" id="IPR010328">
    <property type="entry name" value="DUF928"/>
</dbReference>
<accession>A0A928VI33</accession>
<proteinExistence type="predicted"/>
<protein>
    <submittedName>
        <fullName evidence="1">DUF928 domain-containing protein</fullName>
    </submittedName>
</protein>
<dbReference type="EMBL" id="JADEXQ010000009">
    <property type="protein sequence ID" value="MBE9029001.1"/>
    <property type="molecule type" value="Genomic_DNA"/>
</dbReference>
<evidence type="ECO:0000313" key="2">
    <source>
        <dbReference type="Proteomes" id="UP000625316"/>
    </source>
</evidence>
<gene>
    <name evidence="1" type="ORF">IQ266_04395</name>
</gene>
<comment type="caution">
    <text evidence="1">The sequence shown here is derived from an EMBL/GenBank/DDBJ whole genome shotgun (WGS) entry which is preliminary data.</text>
</comment>
<name>A0A928VI33_9CYAN</name>
<reference evidence="1" key="1">
    <citation type="submission" date="2020-10" db="EMBL/GenBank/DDBJ databases">
        <authorList>
            <person name="Castelo-Branco R."/>
            <person name="Eusebio N."/>
            <person name="Adriana R."/>
            <person name="Vieira A."/>
            <person name="Brugerolle De Fraissinette N."/>
            <person name="Rezende De Castro R."/>
            <person name="Schneider M.P."/>
            <person name="Vasconcelos V."/>
            <person name="Leao P.N."/>
        </authorList>
    </citation>
    <scope>NUCLEOTIDE SEQUENCE</scope>
    <source>
        <strain evidence="1">LEGE 11480</strain>
    </source>
</reference>
<sequence>LSTVSQSGLDLNQNYHWYLSVACSQEQAQNLIVDGWIQRVDPGSQTPDLEKSPDSVRQAWKAGLWHDAIAALLELRQAQPESKQIAALWQEMLQSEELPQMIADPAANLIKLKSTTEISQRAARP</sequence>
<keyword evidence="2" id="KW-1185">Reference proteome</keyword>